<name>A0A9W6UR89_9ACTN</name>
<keyword evidence="1" id="KW-0472">Membrane</keyword>
<keyword evidence="1" id="KW-1133">Transmembrane helix</keyword>
<comment type="caution">
    <text evidence="2">The sequence shown here is derived from an EMBL/GenBank/DDBJ whole genome shotgun (WGS) entry which is preliminary data.</text>
</comment>
<feature type="transmembrane region" description="Helical" evidence="1">
    <location>
        <begin position="71"/>
        <end position="95"/>
    </location>
</feature>
<feature type="transmembrane region" description="Helical" evidence="1">
    <location>
        <begin position="39"/>
        <end position="59"/>
    </location>
</feature>
<evidence type="ECO:0000256" key="1">
    <source>
        <dbReference type="SAM" id="Phobius"/>
    </source>
</evidence>
<organism evidence="2 3">
    <name type="scientific">Kitasatospora phosalacinea</name>
    <dbReference type="NCBI Taxonomy" id="2065"/>
    <lineage>
        <taxon>Bacteria</taxon>
        <taxon>Bacillati</taxon>
        <taxon>Actinomycetota</taxon>
        <taxon>Actinomycetes</taxon>
        <taxon>Kitasatosporales</taxon>
        <taxon>Streptomycetaceae</taxon>
        <taxon>Kitasatospora</taxon>
    </lineage>
</organism>
<dbReference type="AlphaFoldDB" id="A0A9W6UR89"/>
<evidence type="ECO:0000313" key="2">
    <source>
        <dbReference type="EMBL" id="GLW57268.1"/>
    </source>
</evidence>
<proteinExistence type="predicted"/>
<sequence length="108" mass="10582">MVRENDRGAGATGAGAVLTCGPVVLLDGWALSHALGTRAAGLVLLLMVPVLLGAGIGAGTAPSGSPPSARLLRAGTGALVAHLLLAALLLVLFALHRPADGPVPMPNP</sequence>
<dbReference type="EMBL" id="BSRX01000035">
    <property type="protein sequence ID" value="GLW57268.1"/>
    <property type="molecule type" value="Genomic_DNA"/>
</dbReference>
<reference evidence="2" key="1">
    <citation type="submission" date="2023-02" db="EMBL/GenBank/DDBJ databases">
        <title>Kitasatospora phosalacinea NBRC 14362.</title>
        <authorList>
            <person name="Ichikawa N."/>
            <person name="Sato H."/>
            <person name="Tonouchi N."/>
        </authorList>
    </citation>
    <scope>NUCLEOTIDE SEQUENCE</scope>
    <source>
        <strain evidence="2">NBRC 14362</strain>
    </source>
</reference>
<dbReference type="Proteomes" id="UP001165143">
    <property type="component" value="Unassembled WGS sequence"/>
</dbReference>
<protein>
    <submittedName>
        <fullName evidence="2">Uncharacterized protein</fullName>
    </submittedName>
</protein>
<evidence type="ECO:0000313" key="3">
    <source>
        <dbReference type="Proteomes" id="UP001165143"/>
    </source>
</evidence>
<keyword evidence="1" id="KW-0812">Transmembrane</keyword>
<accession>A0A9W6UR89</accession>
<gene>
    <name evidence="2" type="ORF">Kpho01_52790</name>
</gene>